<dbReference type="EMBL" id="CM055745">
    <property type="protein sequence ID" value="KAJ7997983.1"/>
    <property type="molecule type" value="Genomic_DNA"/>
</dbReference>
<proteinExistence type="predicted"/>
<name>A0ACC2G3D6_DALPE</name>
<gene>
    <name evidence="1" type="ORF">DPEC_G00217820</name>
</gene>
<reference evidence="1" key="1">
    <citation type="submission" date="2021-05" db="EMBL/GenBank/DDBJ databases">
        <authorList>
            <person name="Pan Q."/>
            <person name="Jouanno E."/>
            <person name="Zahm M."/>
            <person name="Klopp C."/>
            <person name="Cabau C."/>
            <person name="Louis A."/>
            <person name="Berthelot C."/>
            <person name="Parey E."/>
            <person name="Roest Crollius H."/>
            <person name="Montfort J."/>
            <person name="Robinson-Rechavi M."/>
            <person name="Bouchez O."/>
            <person name="Lampietro C."/>
            <person name="Lopez Roques C."/>
            <person name="Donnadieu C."/>
            <person name="Postlethwait J."/>
            <person name="Bobe J."/>
            <person name="Dillon D."/>
            <person name="Chandos A."/>
            <person name="von Hippel F."/>
            <person name="Guiguen Y."/>
        </authorList>
    </citation>
    <scope>NUCLEOTIDE SEQUENCE</scope>
    <source>
        <strain evidence="1">YG-Jan2019</strain>
    </source>
</reference>
<keyword evidence="2" id="KW-1185">Reference proteome</keyword>
<sequence>MLYFSQRPDEFKPENETWSAYVERMELLFEAHEVDDRKKVPILLSSVGAATRGLLRNLVQPDKPKDRTFNQIVTILKDYYEPKPLVIAERFRYRKCVQKSGQKVTEYAAELRQIKV</sequence>
<comment type="caution">
    <text evidence="1">The sequence shown here is derived from an EMBL/GenBank/DDBJ whole genome shotgun (WGS) entry which is preliminary data.</text>
</comment>
<protein>
    <submittedName>
        <fullName evidence="1">Uncharacterized protein</fullName>
    </submittedName>
</protein>
<evidence type="ECO:0000313" key="1">
    <source>
        <dbReference type="EMBL" id="KAJ7997983.1"/>
    </source>
</evidence>
<accession>A0ACC2G3D6</accession>
<evidence type="ECO:0000313" key="2">
    <source>
        <dbReference type="Proteomes" id="UP001157502"/>
    </source>
</evidence>
<dbReference type="Proteomes" id="UP001157502">
    <property type="component" value="Chromosome 18"/>
</dbReference>
<organism evidence="1 2">
    <name type="scientific">Dallia pectoralis</name>
    <name type="common">Alaska blackfish</name>
    <dbReference type="NCBI Taxonomy" id="75939"/>
    <lineage>
        <taxon>Eukaryota</taxon>
        <taxon>Metazoa</taxon>
        <taxon>Chordata</taxon>
        <taxon>Craniata</taxon>
        <taxon>Vertebrata</taxon>
        <taxon>Euteleostomi</taxon>
        <taxon>Actinopterygii</taxon>
        <taxon>Neopterygii</taxon>
        <taxon>Teleostei</taxon>
        <taxon>Protacanthopterygii</taxon>
        <taxon>Esociformes</taxon>
        <taxon>Umbridae</taxon>
        <taxon>Dallia</taxon>
    </lineage>
</organism>